<proteinExistence type="evidence at protein level"/>
<accession>A0A4Y5TR23</accession>
<gene>
    <name evidence="1" type="ORF">Mic1_40</name>
</gene>
<dbReference type="EMBL" id="MN013189">
    <property type="protein sequence ID" value="QDB71409.1"/>
    <property type="molecule type" value="Genomic_DNA"/>
</dbReference>
<protein>
    <submittedName>
        <fullName evidence="1">Major capsid protein</fullName>
    </submittedName>
</protein>
<reference evidence="1" key="2">
    <citation type="submission" date="2019-06" db="EMBL/GenBank/DDBJ databases">
        <title>Genome sequence of the freshwater cyanosiphophage Mic1 reveals an ancestor of mitochondrial DNA polymerase gamma.</title>
        <authorList>
            <person name="Yang F."/>
            <person name="Jin H."/>
            <person name="Wang X.Q."/>
            <person name="Zhang J."/>
            <person name="Jiang Y.L."/>
            <person name="Cui N."/>
            <person name="Chen Y.X."/>
            <person name="Li W.F."/>
            <person name="Zhou C.Z."/>
        </authorList>
    </citation>
    <scope>NUCLEOTIDE SEQUENCE</scope>
    <source>
        <strain evidence="1">Mic1</strain>
    </source>
</reference>
<reference evidence="2" key="1">
    <citation type="journal article" date="2019" name="Structure">
        <title>Capsid Structure of a Freshwater Cyanophage Siphoviridae Mic1.</title>
        <authorList>
            <person name="Jin H."/>
            <person name="Jiang Y.L."/>
            <person name="Yang F."/>
            <person name="Zhang J.T."/>
            <person name="Li W.F."/>
            <person name="Zhou K."/>
            <person name="Ju J."/>
            <person name="Chen Y."/>
            <person name="Zhou C.Z."/>
        </authorList>
    </citation>
    <scope>STRUCTURE BY ELECTRON MICROSCOPY (3.53 ANGSTROMS) OF 1-348</scope>
</reference>
<organism evidence="1">
    <name type="scientific">Microcystis phage Mic1</name>
    <dbReference type="NCBI Taxonomy" id="2587456"/>
    <lineage>
        <taxon>Viruses</taxon>
        <taxon>Duplodnaviria</taxon>
        <taxon>Heunggongvirae</taxon>
        <taxon>Uroviricota</taxon>
        <taxon>Caudoviricetes</taxon>
    </lineage>
</organism>
<sequence>MAKLNLAVLNNVFSELLTQEINRSATFLGLLSKYPERKSNIQWGVGMGGTTATGVAITGSAPAASMDATLPAQLPISAASVQSTFTLNLKEIEESKEQVTNEELRNLLEAQMRNAVEEIATTLNKKLYDGSGAIADGGLIGLSIAASGQDYAGISSATYPLWNVSEVDAWDANATGTDKRQALKTDFMLELDRKIRYRPGAYDLILTTPKVVEQYKKVFEANRSYQIMTFDGQRVPLIDLGFNVAGYMGRPIIDDVFCSRTRTAAESAITTALGTAVDEGVMYFLKKDDLRFYSTPVVGAFSANGVYTLMRQLAQTSLYVDNFVVGCIPQLQLTTRKNVGVIKNIKVG</sequence>
<evidence type="ECO:0007829" key="2">
    <source>
        <dbReference type="PDB" id="6J3Q"/>
    </source>
</evidence>
<dbReference type="PDB" id="6J3Q">
    <property type="method" value="EM"/>
    <property type="resolution" value="3.53 A"/>
    <property type="chains" value="A/B/C/D/E/F/U/V/W/X/Y/Z/a=1-348"/>
</dbReference>
<keyword evidence="2" id="KW-0002">3D-structure</keyword>
<evidence type="ECO:0000313" key="1">
    <source>
        <dbReference type="EMBL" id="QDB71409.1"/>
    </source>
</evidence>
<name>A0ACD6BAA7_9CAUD</name>
<accession>A0ACD6BAA7</accession>